<evidence type="ECO:0000256" key="1">
    <source>
        <dbReference type="ARBA" id="ARBA00007837"/>
    </source>
</evidence>
<organism evidence="5 6">
    <name type="scientific">Candidatus Woesebacteria bacterium RIFCSPHIGHO2_01_FULL_38_9</name>
    <dbReference type="NCBI Taxonomy" id="1802492"/>
    <lineage>
        <taxon>Bacteria</taxon>
        <taxon>Candidatus Woeseibacteriota</taxon>
    </lineage>
</organism>
<evidence type="ECO:0000313" key="5">
    <source>
        <dbReference type="EMBL" id="OGM20699.1"/>
    </source>
</evidence>
<comment type="similarity">
    <text evidence="1">Belongs to the PEP-utilizing enzyme family.</text>
</comment>
<dbReference type="InterPro" id="IPR006319">
    <property type="entry name" value="PEP_synth"/>
</dbReference>
<dbReference type="InterPro" id="IPR036637">
    <property type="entry name" value="Phosphohistidine_dom_sf"/>
</dbReference>
<evidence type="ECO:0000256" key="3">
    <source>
        <dbReference type="ARBA" id="ARBA00022840"/>
    </source>
</evidence>
<dbReference type="Pfam" id="PF00391">
    <property type="entry name" value="PEP-utilizers"/>
    <property type="match status" value="1"/>
</dbReference>
<evidence type="ECO:0000259" key="4">
    <source>
        <dbReference type="Pfam" id="PF00391"/>
    </source>
</evidence>
<dbReference type="PANTHER" id="PTHR43030">
    <property type="entry name" value="PHOSPHOENOLPYRUVATE SYNTHASE"/>
    <property type="match status" value="1"/>
</dbReference>
<feature type="domain" description="PEP-utilising enzyme mobile" evidence="4">
    <location>
        <begin position="281"/>
        <end position="351"/>
    </location>
</feature>
<dbReference type="Gene3D" id="3.50.30.10">
    <property type="entry name" value="Phosphohistidine domain"/>
    <property type="match status" value="1"/>
</dbReference>
<dbReference type="SUPFAM" id="SSF52009">
    <property type="entry name" value="Phosphohistidine domain"/>
    <property type="match status" value="1"/>
</dbReference>
<evidence type="ECO:0000256" key="2">
    <source>
        <dbReference type="ARBA" id="ARBA00022741"/>
    </source>
</evidence>
<dbReference type="Proteomes" id="UP000178419">
    <property type="component" value="Unassembled WGS sequence"/>
</dbReference>
<name>A0A1F7Y173_9BACT</name>
<dbReference type="EMBL" id="MGGE01000035">
    <property type="protein sequence ID" value="OGM20699.1"/>
    <property type="molecule type" value="Genomic_DNA"/>
</dbReference>
<accession>A0A1F7Y173</accession>
<keyword evidence="3" id="KW-0067">ATP-binding</keyword>
<reference evidence="5 6" key="1">
    <citation type="journal article" date="2016" name="Nat. Commun.">
        <title>Thousands of microbial genomes shed light on interconnected biogeochemical processes in an aquifer system.</title>
        <authorList>
            <person name="Anantharaman K."/>
            <person name="Brown C.T."/>
            <person name="Hug L.A."/>
            <person name="Sharon I."/>
            <person name="Castelle C.J."/>
            <person name="Probst A.J."/>
            <person name="Thomas B.C."/>
            <person name="Singh A."/>
            <person name="Wilkins M.J."/>
            <person name="Karaoz U."/>
            <person name="Brodie E.L."/>
            <person name="Williams K.H."/>
            <person name="Hubbard S.S."/>
            <person name="Banfield J.F."/>
        </authorList>
    </citation>
    <scope>NUCLEOTIDE SEQUENCE [LARGE SCALE GENOMIC DNA]</scope>
</reference>
<comment type="caution">
    <text evidence="5">The sequence shown here is derived from an EMBL/GenBank/DDBJ whole genome shotgun (WGS) entry which is preliminary data.</text>
</comment>
<keyword evidence="2" id="KW-0547">Nucleotide-binding</keyword>
<evidence type="ECO:0000313" key="6">
    <source>
        <dbReference type="Proteomes" id="UP000178419"/>
    </source>
</evidence>
<sequence>MKTNKGLQKNTSLQAWGDLTQKYFGKKLRVEERKDREAIYTLLKEFGLPYEKFYVFGHADQIKMEELQRAVGDLGFPYWISATPKVGQSDLTRLSKLGLSSDEDGWAFIQSLPKPSGYKVIVMQYPDNIQFKGTALISKSLSGIADFVKGDQHFQLTSGLTLSDPMLFNPQKILRYSTIVTKNYQDLLYSYISSRPGHFEFQYGTTPDKYTGLTFFDYEDELAYEDIDSLFEDLVIYLNGKTQEEGEEKVLVKGLPACLGKVVGNCKIVMSSDVDSYSKVKEGEILISDATNPDMTPIMSKVSAIVTDLGGVTSHAAIVCRELKIPCIVGAKNATEVLENGMLIEVDAFKGVVKFAK</sequence>
<dbReference type="AlphaFoldDB" id="A0A1F7Y173"/>
<dbReference type="GO" id="GO:0005524">
    <property type="term" value="F:ATP binding"/>
    <property type="evidence" value="ECO:0007669"/>
    <property type="project" value="UniProtKB-KW"/>
</dbReference>
<gene>
    <name evidence="5" type="ORF">A2714_03385</name>
</gene>
<protein>
    <recommendedName>
        <fullName evidence="4">PEP-utilising enzyme mobile domain-containing protein</fullName>
    </recommendedName>
</protein>
<dbReference type="GO" id="GO:0008986">
    <property type="term" value="F:pyruvate, water dikinase activity"/>
    <property type="evidence" value="ECO:0007669"/>
    <property type="project" value="InterPro"/>
</dbReference>
<proteinExistence type="inferred from homology"/>
<dbReference type="InterPro" id="IPR008279">
    <property type="entry name" value="PEP-util_enz_mobile_dom"/>
</dbReference>
<dbReference type="PANTHER" id="PTHR43030:SF1">
    <property type="entry name" value="PHOSPHOENOLPYRUVATE SYNTHASE"/>
    <property type="match status" value="1"/>
</dbReference>